<dbReference type="RGD" id="1359303">
    <property type="gene designation" value="Armcx6"/>
</dbReference>
<evidence type="ECO:0000313" key="11">
    <source>
        <dbReference type="RGD" id="1359303"/>
    </source>
</evidence>
<organism evidence="9 10">
    <name type="scientific">Rattus norvegicus</name>
    <name type="common">Rat</name>
    <dbReference type="NCBI Taxonomy" id="10116"/>
    <lineage>
        <taxon>Eukaryota</taxon>
        <taxon>Metazoa</taxon>
        <taxon>Chordata</taxon>
        <taxon>Craniata</taxon>
        <taxon>Vertebrata</taxon>
        <taxon>Euteleostomi</taxon>
        <taxon>Mammalia</taxon>
        <taxon>Eutheria</taxon>
        <taxon>Euarchontoglires</taxon>
        <taxon>Glires</taxon>
        <taxon>Rodentia</taxon>
        <taxon>Myomorpha</taxon>
        <taxon>Muroidea</taxon>
        <taxon>Muridae</taxon>
        <taxon>Murinae</taxon>
        <taxon>Rattus</taxon>
    </lineage>
</organism>
<proteinExistence type="predicted"/>
<evidence type="ECO:0000256" key="6">
    <source>
        <dbReference type="ARBA" id="ARBA00023136"/>
    </source>
</evidence>
<dbReference type="EMBL" id="CH473969">
    <property type="protein sequence ID" value="EDM07004.1"/>
    <property type="molecule type" value="Genomic_DNA"/>
</dbReference>
<evidence type="ECO:0000259" key="8">
    <source>
        <dbReference type="Pfam" id="PF04826"/>
    </source>
</evidence>
<keyword evidence="2" id="KW-0812">Transmembrane</keyword>
<feature type="region of interest" description="Disordered" evidence="7">
    <location>
        <begin position="70"/>
        <end position="105"/>
    </location>
</feature>
<dbReference type="EMBL" id="CH473969">
    <property type="protein sequence ID" value="EDM07005.1"/>
    <property type="molecule type" value="Genomic_DNA"/>
</dbReference>
<name>A6IVH5_RAT</name>
<evidence type="ECO:0000256" key="1">
    <source>
        <dbReference type="ARBA" id="ARBA00004572"/>
    </source>
</evidence>
<dbReference type="Pfam" id="PF04826">
    <property type="entry name" value="Arm_2"/>
    <property type="match status" value="1"/>
</dbReference>
<comment type="subcellular location">
    <subcellularLocation>
        <location evidence="1">Mitochondrion outer membrane</location>
        <topology evidence="1">Single-pass membrane protein</topology>
    </subcellularLocation>
</comment>
<keyword evidence="4" id="KW-1133">Transmembrane helix</keyword>
<evidence type="ECO:0000313" key="10">
    <source>
        <dbReference type="Proteomes" id="UP000234681"/>
    </source>
</evidence>
<dbReference type="Proteomes" id="UP000234681">
    <property type="component" value="Chromosome X"/>
</dbReference>
<reference evidence="9" key="1">
    <citation type="journal article" date="2005" name="Genome Res.">
        <title>Gene and alternative splicing annotation with AIR.</title>
        <authorList>
            <person name="Florea L."/>
            <person name="Di Francesco V."/>
            <person name="Miller J."/>
            <person name="Turner R."/>
            <person name="Yao A."/>
            <person name="Harris M."/>
            <person name="Walenz B."/>
            <person name="Mobarry C."/>
            <person name="Merkulov G.V."/>
            <person name="Charlab R."/>
            <person name="Dew I."/>
            <person name="Deng Z."/>
            <person name="Istrail S."/>
            <person name="Li P."/>
            <person name="Sutton G."/>
        </authorList>
    </citation>
    <scope>NUCLEOTIDE SEQUENCE</scope>
    <source>
        <strain evidence="9">BN</strain>
    </source>
</reference>
<keyword evidence="3" id="KW-1000">Mitochondrion outer membrane</keyword>
<protein>
    <submittedName>
        <fullName evidence="9">Armadillo repeat containing, X-linked 6, isoform CRA_a</fullName>
    </submittedName>
</protein>
<feature type="non-terminal residue" evidence="9">
    <location>
        <position position="264"/>
    </location>
</feature>
<evidence type="ECO:0000256" key="2">
    <source>
        <dbReference type="ARBA" id="ARBA00022692"/>
    </source>
</evidence>
<evidence type="ECO:0000313" key="9">
    <source>
        <dbReference type="EMBL" id="EDM07004.1"/>
    </source>
</evidence>
<dbReference type="GO" id="GO:0005741">
    <property type="term" value="C:mitochondrial outer membrane"/>
    <property type="evidence" value="ECO:0007669"/>
    <property type="project" value="UniProtKB-SubCell"/>
</dbReference>
<dbReference type="AlphaFoldDB" id="A6IVH5"/>
<dbReference type="PROSITE" id="PS51257">
    <property type="entry name" value="PROKAR_LIPOPROTEIN"/>
    <property type="match status" value="1"/>
</dbReference>
<accession>A6IVH5</accession>
<gene>
    <name evidence="9 11" type="primary">Armcx6</name>
    <name evidence="9" type="ORF">rCG_38112</name>
</gene>
<evidence type="ECO:0000256" key="3">
    <source>
        <dbReference type="ARBA" id="ARBA00022787"/>
    </source>
</evidence>
<dbReference type="PANTHER" id="PTHR15712">
    <property type="entry name" value="ARMADILLO REPEAT CONTAINING PROTEIN"/>
    <property type="match status" value="1"/>
</dbReference>
<evidence type="ECO:0000256" key="5">
    <source>
        <dbReference type="ARBA" id="ARBA00023128"/>
    </source>
</evidence>
<evidence type="ECO:0000256" key="7">
    <source>
        <dbReference type="SAM" id="MobiDB-lite"/>
    </source>
</evidence>
<dbReference type="InterPro" id="IPR051303">
    <property type="entry name" value="Armcx_regulator"/>
</dbReference>
<dbReference type="InterPro" id="IPR006911">
    <property type="entry name" value="ARM-rpt_dom"/>
</dbReference>
<feature type="domain" description="Armadillo repeat-containing" evidence="8">
    <location>
        <begin position="116"/>
        <end position="257"/>
    </location>
</feature>
<reference evidence="9 10" key="2">
    <citation type="submission" date="2005-09" db="EMBL/GenBank/DDBJ databases">
        <authorList>
            <person name="Mural R.J."/>
            <person name="Li P.W."/>
            <person name="Adams M.D."/>
            <person name="Amanatides P.G."/>
            <person name="Baden-Tillson H."/>
            <person name="Barnstead M."/>
            <person name="Chin S.H."/>
            <person name="Dew I."/>
            <person name="Evans C.A."/>
            <person name="Ferriera S."/>
            <person name="Flanigan M."/>
            <person name="Fosler C."/>
            <person name="Glodek A."/>
            <person name="Gu Z."/>
            <person name="Holt R.A."/>
            <person name="Jennings D."/>
            <person name="Kraft C.L."/>
            <person name="Lu F."/>
            <person name="Nguyen T."/>
            <person name="Nusskern D.R."/>
            <person name="Pfannkoch C.M."/>
            <person name="Sitter C."/>
            <person name="Sutton G.G."/>
            <person name="Venter J.C."/>
            <person name="Wang Z."/>
            <person name="Woodage T."/>
            <person name="Zheng X.H."/>
            <person name="Zhong F."/>
        </authorList>
    </citation>
    <scope>NUCLEOTIDE SEQUENCE [LARGE SCALE GENOMIC DNA]</scope>
    <source>
        <strain evidence="9">BN</strain>
        <strain evidence="10">BN, Sprague-Dawley</strain>
    </source>
</reference>
<keyword evidence="5" id="KW-0496">Mitochondrion</keyword>
<evidence type="ECO:0000256" key="4">
    <source>
        <dbReference type="ARBA" id="ARBA00022989"/>
    </source>
</evidence>
<keyword evidence="6" id="KW-0472">Membrane</keyword>
<sequence>MGRAREMGWMAAGLMIGAGACYCMYKLTMGRDEGNELENEEEDEWDDEQDLDEEEADIWFDFTAMARPWSEDGEWDEPGAPGGTEDRRSGGGKANRAHPTKQRPFPYEHKNIWGVQSFQTFPCALNLTKCAFSQGKKMFTESTIAGFSLTHNVSRHLSSLSVVGSRSPTPQPTVREKALDVPEHPNSSIENQDQIKMYIDEVCRDAVFCCCKSFLQQAGLGLLISMTVINNMLAKSLSDPKFPLLSEGSGCAKVQGLEAQMSLP</sequence>
<dbReference type="PANTHER" id="PTHR15712:SF6">
    <property type="entry name" value="PROTEIN ARMCX6"/>
    <property type="match status" value="1"/>
</dbReference>